<evidence type="ECO:0000313" key="3">
    <source>
        <dbReference type="Proteomes" id="UP001589789"/>
    </source>
</evidence>
<evidence type="ECO:0000256" key="1">
    <source>
        <dbReference type="SAM" id="MobiDB-lite"/>
    </source>
</evidence>
<evidence type="ECO:0008006" key="4">
    <source>
        <dbReference type="Google" id="ProtNLM"/>
    </source>
</evidence>
<gene>
    <name evidence="2" type="ORF">ACFFIC_06175</name>
</gene>
<dbReference type="RefSeq" id="WP_377049294.1">
    <property type="nucleotide sequence ID" value="NZ_JBHLVZ010000003.1"/>
</dbReference>
<sequence length="146" mass="15914">MRAHAQFDRRALATLRRQVGNRPRSAAFAIALSITTSIERRFQLRGPDMTASLGQLARELQLPSDTVANYLAMLLEIGIVWARRDAAGRQHFLPEPDALCWFASAGNSEDPEPGEPAAVAHSGDNVVVLPVQRPVSAQAESARHHA</sequence>
<organism evidence="2 3">
    <name type="scientific">Muricoccus vinaceus</name>
    <dbReference type="NCBI Taxonomy" id="424704"/>
    <lineage>
        <taxon>Bacteria</taxon>
        <taxon>Pseudomonadati</taxon>
        <taxon>Pseudomonadota</taxon>
        <taxon>Alphaproteobacteria</taxon>
        <taxon>Acetobacterales</taxon>
        <taxon>Roseomonadaceae</taxon>
        <taxon>Muricoccus</taxon>
    </lineage>
</organism>
<evidence type="ECO:0000313" key="2">
    <source>
        <dbReference type="EMBL" id="MFC0385138.1"/>
    </source>
</evidence>
<dbReference type="EMBL" id="JBHLVZ010000003">
    <property type="protein sequence ID" value="MFC0385138.1"/>
    <property type="molecule type" value="Genomic_DNA"/>
</dbReference>
<proteinExistence type="predicted"/>
<dbReference type="Proteomes" id="UP001589789">
    <property type="component" value="Unassembled WGS sequence"/>
</dbReference>
<dbReference type="SUPFAM" id="SSF46785">
    <property type="entry name" value="Winged helix' DNA-binding domain"/>
    <property type="match status" value="1"/>
</dbReference>
<comment type="caution">
    <text evidence="2">The sequence shown here is derived from an EMBL/GenBank/DDBJ whole genome shotgun (WGS) entry which is preliminary data.</text>
</comment>
<keyword evidence="3" id="KW-1185">Reference proteome</keyword>
<name>A0ABV6IR88_9PROT</name>
<dbReference type="InterPro" id="IPR036390">
    <property type="entry name" value="WH_DNA-bd_sf"/>
</dbReference>
<feature type="region of interest" description="Disordered" evidence="1">
    <location>
        <begin position="104"/>
        <end position="123"/>
    </location>
</feature>
<reference evidence="2 3" key="1">
    <citation type="submission" date="2024-09" db="EMBL/GenBank/DDBJ databases">
        <authorList>
            <person name="Sun Q."/>
            <person name="Mori K."/>
        </authorList>
    </citation>
    <scope>NUCLEOTIDE SEQUENCE [LARGE SCALE GENOMIC DNA]</scope>
    <source>
        <strain evidence="2 3">CCM 7468</strain>
    </source>
</reference>
<protein>
    <recommendedName>
        <fullName evidence="4">HTH iclR-type domain-containing protein</fullName>
    </recommendedName>
</protein>
<accession>A0ABV6IR88</accession>